<keyword evidence="3" id="KW-1185">Reference proteome</keyword>
<dbReference type="SUPFAM" id="SSF46894">
    <property type="entry name" value="C-terminal effector domain of the bipartite response regulators"/>
    <property type="match status" value="1"/>
</dbReference>
<dbReference type="InterPro" id="IPR016032">
    <property type="entry name" value="Sig_transdc_resp-reg_C-effctor"/>
</dbReference>
<dbReference type="GO" id="GO:0006355">
    <property type="term" value="P:regulation of DNA-templated transcription"/>
    <property type="evidence" value="ECO:0007669"/>
    <property type="project" value="InterPro"/>
</dbReference>
<accession>A0A5Q0CDU3</accession>
<dbReference type="InterPro" id="IPR036388">
    <property type="entry name" value="WH-like_DNA-bd_sf"/>
</dbReference>
<dbReference type="EMBL" id="CP043499">
    <property type="protein sequence ID" value="QFY63966.1"/>
    <property type="molecule type" value="Genomic_DNA"/>
</dbReference>
<dbReference type="Proteomes" id="UP000326881">
    <property type="component" value="Plasmid unnamed"/>
</dbReference>
<dbReference type="AlphaFoldDB" id="A0A5Q0CDU3"/>
<dbReference type="OrthoDB" id="7444822at2"/>
<protein>
    <submittedName>
        <fullName evidence="2">Helix-turn-helix transcriptional regulator</fullName>
    </submittedName>
</protein>
<evidence type="ECO:0000313" key="2">
    <source>
        <dbReference type="EMBL" id="QFY63966.1"/>
    </source>
</evidence>
<keyword evidence="2" id="KW-0614">Plasmid</keyword>
<dbReference type="PRINTS" id="PR00038">
    <property type="entry name" value="HTHLUXR"/>
</dbReference>
<dbReference type="PROSITE" id="PS50043">
    <property type="entry name" value="HTH_LUXR_2"/>
    <property type="match status" value="1"/>
</dbReference>
<dbReference type="GO" id="GO:0003677">
    <property type="term" value="F:DNA binding"/>
    <property type="evidence" value="ECO:0007669"/>
    <property type="project" value="InterPro"/>
</dbReference>
<name>A0A5Q0CDU3_9HYPH</name>
<proteinExistence type="predicted"/>
<dbReference type="CDD" id="cd06170">
    <property type="entry name" value="LuxR_C_like"/>
    <property type="match status" value="1"/>
</dbReference>
<dbReference type="RefSeq" id="WP_153273905.1">
    <property type="nucleotide sequence ID" value="NZ_CP043499.1"/>
</dbReference>
<dbReference type="SMART" id="SM00421">
    <property type="entry name" value="HTH_LUXR"/>
    <property type="match status" value="1"/>
</dbReference>
<dbReference type="InterPro" id="IPR000792">
    <property type="entry name" value="Tscrpt_reg_LuxR_C"/>
</dbReference>
<organism evidence="2 3">
    <name type="scientific">Rhizobium grahamii</name>
    <dbReference type="NCBI Taxonomy" id="1120045"/>
    <lineage>
        <taxon>Bacteria</taxon>
        <taxon>Pseudomonadati</taxon>
        <taxon>Pseudomonadota</taxon>
        <taxon>Alphaproteobacteria</taxon>
        <taxon>Hyphomicrobiales</taxon>
        <taxon>Rhizobiaceae</taxon>
        <taxon>Rhizobium/Agrobacterium group</taxon>
        <taxon>Rhizobium</taxon>
    </lineage>
</organism>
<geneLocation type="plasmid" evidence="2 3">
    <name>unnamed</name>
</geneLocation>
<evidence type="ECO:0000313" key="3">
    <source>
        <dbReference type="Proteomes" id="UP000326881"/>
    </source>
</evidence>
<dbReference type="KEGG" id="rgr:FZ934_27585"/>
<gene>
    <name evidence="2" type="ORF">FZ934_27585</name>
</gene>
<dbReference type="Pfam" id="PF00196">
    <property type="entry name" value="GerE"/>
    <property type="match status" value="1"/>
</dbReference>
<reference evidence="2 3" key="1">
    <citation type="submission" date="2019-08" db="EMBL/GenBank/DDBJ databases">
        <title>Prosopis cineraria nodule microbiome.</title>
        <authorList>
            <person name="Ali R."/>
            <person name="Chaluvadi S.R."/>
            <person name="Wang X."/>
        </authorList>
    </citation>
    <scope>NUCLEOTIDE SEQUENCE [LARGE SCALE GENOMIC DNA]</scope>
    <source>
        <strain evidence="2 3">BG7</strain>
        <plasmid evidence="2 3">unnamed</plasmid>
    </source>
</reference>
<sequence length="363" mass="40728">MLVNIERLDRALDTVLEAAVDTSLWPKIIEDVRQATSAFGVNILPMTGIFPGGMISTESLGPALEGYFDGGWNHNEWRVRGLPRLRRSGSVLEQTYSSRDDFENRDYYRAQSKYGIGRTCIVDFGVDDNILCFTLHRRLDEEPFGEAEEKVFQAMRERLTAANRIMQALECSRIDGMADAFEIGRMPAIFFDRKGKVTRVNAVAQQLLGSDLQVSNGRLVCRSPVETARLQRRMEAVTSALWLSRPSDPIAVTRQDKHPLGIRVQRLGSGLGDVFADTVGVCLIEDFNQAGDLDKLALVSNFKLTNRQAEIALLLTNGRSLQSIAEEKGISYETAKTHLRAIFDRTGTRRQSELVALLSRRRF</sequence>
<feature type="domain" description="HTH luxR-type" evidence="1">
    <location>
        <begin position="297"/>
        <end position="362"/>
    </location>
</feature>
<evidence type="ECO:0000259" key="1">
    <source>
        <dbReference type="PROSITE" id="PS50043"/>
    </source>
</evidence>
<dbReference type="Gene3D" id="1.10.10.10">
    <property type="entry name" value="Winged helix-like DNA-binding domain superfamily/Winged helix DNA-binding domain"/>
    <property type="match status" value="1"/>
</dbReference>